<evidence type="ECO:0000313" key="2">
    <source>
        <dbReference type="EMBL" id="MBE9039317.1"/>
    </source>
</evidence>
<keyword evidence="1" id="KW-0472">Membrane</keyword>
<evidence type="ECO:0000313" key="3">
    <source>
        <dbReference type="Proteomes" id="UP000621799"/>
    </source>
</evidence>
<feature type="transmembrane region" description="Helical" evidence="1">
    <location>
        <begin position="12"/>
        <end position="38"/>
    </location>
</feature>
<dbReference type="EMBL" id="JADEXN010000005">
    <property type="protein sequence ID" value="MBE9039317.1"/>
    <property type="molecule type" value="Genomic_DNA"/>
</dbReference>
<sequence>MGSQSKAKTIFLLTSMVGWLVVGAALMYLFPLVANWVVDSDRTHVWIETLSRSGYDPMLGWVGGGIALVATVSGYIIWYQRFDGKI</sequence>
<keyword evidence="3" id="KW-1185">Reference proteome</keyword>
<protein>
    <submittedName>
        <fullName evidence="2">Uncharacterized protein</fullName>
    </submittedName>
</protein>
<accession>A0A928VV75</accession>
<dbReference type="AlphaFoldDB" id="A0A928VV75"/>
<name>A0A928VV75_9CYAN</name>
<evidence type="ECO:0000256" key="1">
    <source>
        <dbReference type="SAM" id="Phobius"/>
    </source>
</evidence>
<keyword evidence="1" id="KW-1133">Transmembrane helix</keyword>
<reference evidence="2" key="1">
    <citation type="submission" date="2020-10" db="EMBL/GenBank/DDBJ databases">
        <authorList>
            <person name="Castelo-Branco R."/>
            <person name="Eusebio N."/>
            <person name="Adriana R."/>
            <person name="Vieira A."/>
            <person name="Brugerolle De Fraissinette N."/>
            <person name="Rezende De Castro R."/>
            <person name="Schneider M.P."/>
            <person name="Vasconcelos V."/>
            <person name="Leao P.N."/>
        </authorList>
    </citation>
    <scope>NUCLEOTIDE SEQUENCE</scope>
    <source>
        <strain evidence="2">LEGE 11467</strain>
    </source>
</reference>
<comment type="caution">
    <text evidence="2">The sequence shown here is derived from an EMBL/GenBank/DDBJ whole genome shotgun (WGS) entry which is preliminary data.</text>
</comment>
<dbReference type="RefSeq" id="WP_264319578.1">
    <property type="nucleotide sequence ID" value="NZ_JADEXN010000005.1"/>
</dbReference>
<keyword evidence="1" id="KW-0812">Transmembrane</keyword>
<gene>
    <name evidence="2" type="ORF">IQ235_00720</name>
</gene>
<proteinExistence type="predicted"/>
<dbReference type="Proteomes" id="UP000621799">
    <property type="component" value="Unassembled WGS sequence"/>
</dbReference>
<organism evidence="2 3">
    <name type="scientific">Zarconia navalis LEGE 11467</name>
    <dbReference type="NCBI Taxonomy" id="1828826"/>
    <lineage>
        <taxon>Bacteria</taxon>
        <taxon>Bacillati</taxon>
        <taxon>Cyanobacteriota</taxon>
        <taxon>Cyanophyceae</taxon>
        <taxon>Oscillatoriophycideae</taxon>
        <taxon>Oscillatoriales</taxon>
        <taxon>Oscillatoriales incertae sedis</taxon>
        <taxon>Zarconia</taxon>
        <taxon>Zarconia navalis</taxon>
    </lineage>
</organism>
<feature type="transmembrane region" description="Helical" evidence="1">
    <location>
        <begin position="58"/>
        <end position="78"/>
    </location>
</feature>